<keyword evidence="1" id="KW-0812">Transmembrane</keyword>
<dbReference type="Proteomes" id="UP001597282">
    <property type="component" value="Unassembled WGS sequence"/>
</dbReference>
<evidence type="ECO:0000313" key="3">
    <source>
        <dbReference type="Proteomes" id="UP001597282"/>
    </source>
</evidence>
<name>A0ABW4CBL8_9BACL</name>
<sequence length="75" mass="8830">MEKLWRSGSLPHQVILCLVGVRMAILAIVSLWIILQERDLPELLLWTILALFFAQFIDFSRKVKKNRKRRVRPGT</sequence>
<keyword evidence="3" id="KW-1185">Reference proteome</keyword>
<organism evidence="2 3">
    <name type="scientific">Kroppenstedtia sanguinis</name>
    <dbReference type="NCBI Taxonomy" id="1380684"/>
    <lineage>
        <taxon>Bacteria</taxon>
        <taxon>Bacillati</taxon>
        <taxon>Bacillota</taxon>
        <taxon>Bacilli</taxon>
        <taxon>Bacillales</taxon>
        <taxon>Thermoactinomycetaceae</taxon>
        <taxon>Kroppenstedtia</taxon>
    </lineage>
</organism>
<dbReference type="EMBL" id="JBHTNU010000006">
    <property type="protein sequence ID" value="MFD1426950.1"/>
    <property type="molecule type" value="Genomic_DNA"/>
</dbReference>
<keyword evidence="1" id="KW-1133">Transmembrane helix</keyword>
<keyword evidence="1" id="KW-0472">Membrane</keyword>
<feature type="transmembrane region" description="Helical" evidence="1">
    <location>
        <begin position="40"/>
        <end position="60"/>
    </location>
</feature>
<accession>A0ABW4CBL8</accession>
<gene>
    <name evidence="2" type="ORF">ACFQ4Y_08360</name>
</gene>
<feature type="transmembrane region" description="Helical" evidence="1">
    <location>
        <begin position="12"/>
        <end position="34"/>
    </location>
</feature>
<evidence type="ECO:0000256" key="1">
    <source>
        <dbReference type="SAM" id="Phobius"/>
    </source>
</evidence>
<dbReference type="RefSeq" id="WP_380164506.1">
    <property type="nucleotide sequence ID" value="NZ_JBHTNU010000006.1"/>
</dbReference>
<proteinExistence type="predicted"/>
<evidence type="ECO:0000313" key="2">
    <source>
        <dbReference type="EMBL" id="MFD1426950.1"/>
    </source>
</evidence>
<comment type="caution">
    <text evidence="2">The sequence shown here is derived from an EMBL/GenBank/DDBJ whole genome shotgun (WGS) entry which is preliminary data.</text>
</comment>
<protein>
    <submittedName>
        <fullName evidence="2">Uncharacterized protein</fullName>
    </submittedName>
</protein>
<reference evidence="3" key="1">
    <citation type="journal article" date="2019" name="Int. J. Syst. Evol. Microbiol.">
        <title>The Global Catalogue of Microorganisms (GCM) 10K type strain sequencing project: providing services to taxonomists for standard genome sequencing and annotation.</title>
        <authorList>
            <consortium name="The Broad Institute Genomics Platform"/>
            <consortium name="The Broad Institute Genome Sequencing Center for Infectious Disease"/>
            <person name="Wu L."/>
            <person name="Ma J."/>
        </authorList>
    </citation>
    <scope>NUCLEOTIDE SEQUENCE [LARGE SCALE GENOMIC DNA]</scope>
    <source>
        <strain evidence="3">S1</strain>
    </source>
</reference>